<comment type="similarity">
    <text evidence="2 8">Belongs to the SPCS2 family.</text>
</comment>
<evidence type="ECO:0000256" key="8">
    <source>
        <dbReference type="RuleBase" id="RU368033"/>
    </source>
</evidence>
<protein>
    <recommendedName>
        <fullName evidence="3 8">Signal peptidase complex subunit 2</fullName>
    </recommendedName>
</protein>
<evidence type="ECO:0000256" key="3">
    <source>
        <dbReference type="ARBA" id="ARBA00017057"/>
    </source>
</evidence>
<evidence type="ECO:0000256" key="5">
    <source>
        <dbReference type="ARBA" id="ARBA00022824"/>
    </source>
</evidence>
<evidence type="ECO:0000313" key="9">
    <source>
        <dbReference type="EMBL" id="JAC94240.1"/>
    </source>
</evidence>
<proteinExistence type="evidence at transcript level"/>
<feature type="transmembrane region" description="Helical" evidence="8">
    <location>
        <begin position="41"/>
        <end position="58"/>
    </location>
</feature>
<accession>A0A090XDM3</accession>
<evidence type="ECO:0000256" key="1">
    <source>
        <dbReference type="ARBA" id="ARBA00004477"/>
    </source>
</evidence>
<name>A0A090XDM3_IXORI</name>
<keyword evidence="4 8" id="KW-0812">Transmembrane</keyword>
<dbReference type="GO" id="GO:0008233">
    <property type="term" value="F:peptidase activity"/>
    <property type="evidence" value="ECO:0007669"/>
    <property type="project" value="UniProtKB-UniRule"/>
</dbReference>
<dbReference type="EMBL" id="GBIH01000470">
    <property type="protein sequence ID" value="JAC94240.1"/>
    <property type="molecule type" value="mRNA"/>
</dbReference>
<keyword evidence="7 8" id="KW-0472">Membrane</keyword>
<evidence type="ECO:0000256" key="7">
    <source>
        <dbReference type="ARBA" id="ARBA00023136"/>
    </source>
</evidence>
<dbReference type="GO" id="GO:0005787">
    <property type="term" value="C:signal peptidase complex"/>
    <property type="evidence" value="ECO:0007669"/>
    <property type="project" value="UniProtKB-UniRule"/>
</dbReference>
<evidence type="ECO:0000256" key="4">
    <source>
        <dbReference type="ARBA" id="ARBA00022692"/>
    </source>
</evidence>
<keyword evidence="6 8" id="KW-1133">Transmembrane helix</keyword>
<organism evidence="9">
    <name type="scientific">Ixodes ricinus</name>
    <name type="common">Common tick</name>
    <name type="synonym">Acarus ricinus</name>
    <dbReference type="NCBI Taxonomy" id="34613"/>
    <lineage>
        <taxon>Eukaryota</taxon>
        <taxon>Metazoa</taxon>
        <taxon>Ecdysozoa</taxon>
        <taxon>Arthropoda</taxon>
        <taxon>Chelicerata</taxon>
        <taxon>Arachnida</taxon>
        <taxon>Acari</taxon>
        <taxon>Parasitiformes</taxon>
        <taxon>Ixodida</taxon>
        <taxon>Ixodoidea</taxon>
        <taxon>Ixodidae</taxon>
        <taxon>Ixodinae</taxon>
        <taxon>Ixodes</taxon>
    </lineage>
</organism>
<sequence length="146" mass="16513">ELGLKEDVAASYSKIFLSLLLCGIGAYSAVFTSVEKSKDKLQLAVIAFFVVLCMVMAYDRVILNGASFRLHIDDSDKIYIWCNVNWRNSTYDIAYASGSRISEVETYEVPLGEAFFEDGKLDVEWYRGSMVKLRKEIKAMHGKKTT</sequence>
<dbReference type="GO" id="GO:0006465">
    <property type="term" value="P:signal peptide processing"/>
    <property type="evidence" value="ECO:0007669"/>
    <property type="project" value="UniProtKB-UniRule"/>
</dbReference>
<dbReference type="AlphaFoldDB" id="A0A090XDM3"/>
<dbReference type="Pfam" id="PF06703">
    <property type="entry name" value="SPC25"/>
    <property type="match status" value="1"/>
</dbReference>
<comment type="function">
    <text evidence="8">Component of the signal peptidase complex (SPC) which catalyzes the cleavage of N-terminal signal sequences from nascent proteins as they are translocated into the lumen of the endoplasmic reticulum. Enhances the enzymatic activity of SPC and facilitates the interactions between different components of the translocation site.</text>
</comment>
<dbReference type="InterPro" id="IPR009582">
    <property type="entry name" value="Spc2/SPCS2"/>
</dbReference>
<feature type="transmembrane region" description="Helical" evidence="8">
    <location>
        <begin position="15"/>
        <end position="34"/>
    </location>
</feature>
<comment type="subcellular location">
    <subcellularLocation>
        <location evidence="1 8">Endoplasmic reticulum membrane</location>
        <topology evidence="1 8">Multi-pass membrane protein</topology>
    </subcellularLocation>
</comment>
<evidence type="ECO:0000256" key="6">
    <source>
        <dbReference type="ARBA" id="ARBA00022989"/>
    </source>
</evidence>
<evidence type="ECO:0000256" key="2">
    <source>
        <dbReference type="ARBA" id="ARBA00007324"/>
    </source>
</evidence>
<feature type="non-terminal residue" evidence="9">
    <location>
        <position position="1"/>
    </location>
</feature>
<keyword evidence="5 8" id="KW-0256">Endoplasmic reticulum</keyword>
<reference evidence="9" key="1">
    <citation type="journal article" date="2015" name="PLoS Negl. Trop. Dis.">
        <title>Deep Sequencing Analysis of the Ixodes ricinus Haemocytome.</title>
        <authorList>
            <person name="Kotsyfakis M."/>
            <person name="Kopacek P."/>
            <person name="Franta Z."/>
            <person name="Pedra J.H."/>
            <person name="Ribeiro J.M."/>
        </authorList>
    </citation>
    <scope>NUCLEOTIDE SEQUENCE</scope>
</reference>